<dbReference type="Proteomes" id="UP000054845">
    <property type="component" value="Unassembled WGS sequence"/>
</dbReference>
<feature type="region of interest" description="Disordered" evidence="1">
    <location>
        <begin position="279"/>
        <end position="588"/>
    </location>
</feature>
<evidence type="ECO:0000313" key="4">
    <source>
        <dbReference type="Proteomes" id="UP000054845"/>
    </source>
</evidence>
<protein>
    <submittedName>
        <fullName evidence="3">Uncharacterized protein</fullName>
    </submittedName>
</protein>
<feature type="compositionally biased region" description="Low complexity" evidence="1">
    <location>
        <begin position="343"/>
        <end position="362"/>
    </location>
</feature>
<feature type="compositionally biased region" description="Acidic residues" evidence="1">
    <location>
        <begin position="392"/>
        <end position="410"/>
    </location>
</feature>
<dbReference type="AlphaFoldDB" id="A0A0P1BK01"/>
<keyword evidence="2" id="KW-1133">Transmembrane helix</keyword>
<feature type="transmembrane region" description="Helical" evidence="2">
    <location>
        <begin position="126"/>
        <end position="146"/>
    </location>
</feature>
<evidence type="ECO:0000256" key="1">
    <source>
        <dbReference type="SAM" id="MobiDB-lite"/>
    </source>
</evidence>
<feature type="compositionally biased region" description="Basic and acidic residues" evidence="1">
    <location>
        <begin position="414"/>
        <end position="443"/>
    </location>
</feature>
<feature type="transmembrane region" description="Helical" evidence="2">
    <location>
        <begin position="79"/>
        <end position="106"/>
    </location>
</feature>
<name>A0A0P1BK01_9BASI</name>
<keyword evidence="2" id="KW-0812">Transmembrane</keyword>
<reference evidence="3 4" key="1">
    <citation type="submission" date="2014-09" db="EMBL/GenBank/DDBJ databases">
        <authorList>
            <person name="Magalhaes I.L.F."/>
            <person name="Oliveira U."/>
            <person name="Santos F.R."/>
            <person name="Vidigal T.H.D.A."/>
            <person name="Brescovit A.D."/>
            <person name="Santos A.J."/>
        </authorList>
    </citation>
    <scope>NUCLEOTIDE SEQUENCE [LARGE SCALE GENOMIC DNA]</scope>
</reference>
<feature type="compositionally biased region" description="Polar residues" evidence="1">
    <location>
        <begin position="444"/>
        <end position="478"/>
    </location>
</feature>
<feature type="compositionally biased region" description="Low complexity" evidence="1">
    <location>
        <begin position="533"/>
        <end position="551"/>
    </location>
</feature>
<feature type="compositionally biased region" description="Polar residues" evidence="1">
    <location>
        <begin position="579"/>
        <end position="588"/>
    </location>
</feature>
<feature type="compositionally biased region" description="Polar residues" evidence="1">
    <location>
        <begin position="308"/>
        <end position="342"/>
    </location>
</feature>
<accession>A0A0P1BK01</accession>
<keyword evidence="2" id="KW-0472">Membrane</keyword>
<keyword evidence="4" id="KW-1185">Reference proteome</keyword>
<dbReference type="OrthoDB" id="10415475at2759"/>
<evidence type="ECO:0000313" key="3">
    <source>
        <dbReference type="EMBL" id="CEH16261.1"/>
    </source>
</evidence>
<sequence length="588" mass="62332">MAEATAATTTSPELRPTSYVLIGDDQPIHAGRASGGRLSKRASQSVPSDVTNDEFFAESQDEAAASPIVLPVPPGRPRFFVLLPIMATLDVLICAALTSLLLYGPASDDPPGGGNDQAKVEKTRRLIFALAASGLIRAMTVGVIGCSRKVRELTIAVAAICLVSILVIVSVSNVLFLLPAKAWSMDGIGGSLISVPHHLEELPRLSIAYLSGQQLIFTLLEWALFVGVVGVRVPPGGVNAAGARRWQQALAAERWDGEVESLYEGRLGEEAGAEAYTEQATEADLGVDNGGETSTETVRTPKAARPSSYLSTSARDPSRPTSPLDQYTQPSANLATSPPQDTLSPLPRSPAASISRRSIRSPMHAQHFHASSRDLERQAPPSLGFPAQGAAEGEEEEEEEESGLDPDDIVDINPNDRRLSRQESKRRLDAARARGEYERERKISSNSLAGATSLFSRSPTNATSTPASGGASRSQTPTGEGKRLLRGSASPFASDAQIPRSTYGSTDLASRPSIPPSASRASSMHTTPHGHAVDPSVSYSSTSSAQDAQTPPSSGPKRLANRLKRPSWLPSTKKARRSVSGQQSDREA</sequence>
<feature type="compositionally biased region" description="Polar residues" evidence="1">
    <location>
        <begin position="499"/>
        <end position="508"/>
    </location>
</feature>
<dbReference type="EMBL" id="CCYA01000278">
    <property type="protein sequence ID" value="CEH16261.1"/>
    <property type="molecule type" value="Genomic_DNA"/>
</dbReference>
<proteinExistence type="predicted"/>
<feature type="compositionally biased region" description="Low complexity" evidence="1">
    <location>
        <begin position="509"/>
        <end position="523"/>
    </location>
</feature>
<evidence type="ECO:0000256" key="2">
    <source>
        <dbReference type="SAM" id="Phobius"/>
    </source>
</evidence>
<feature type="transmembrane region" description="Helical" evidence="2">
    <location>
        <begin position="153"/>
        <end position="178"/>
    </location>
</feature>
<organism evidence="3 4">
    <name type="scientific">Ceraceosorus bombacis</name>
    <dbReference type="NCBI Taxonomy" id="401625"/>
    <lineage>
        <taxon>Eukaryota</taxon>
        <taxon>Fungi</taxon>
        <taxon>Dikarya</taxon>
        <taxon>Basidiomycota</taxon>
        <taxon>Ustilaginomycotina</taxon>
        <taxon>Exobasidiomycetes</taxon>
        <taxon>Ceraceosorales</taxon>
        <taxon>Ceraceosoraceae</taxon>
        <taxon>Ceraceosorus</taxon>
    </lineage>
</organism>